<dbReference type="Pfam" id="PF00294">
    <property type="entry name" value="PfkB"/>
    <property type="match status" value="1"/>
</dbReference>
<evidence type="ECO:0000313" key="5">
    <source>
        <dbReference type="EMBL" id="MBO1805128.1"/>
    </source>
</evidence>
<dbReference type="InterPro" id="IPR050306">
    <property type="entry name" value="PfkB_Carbo_kinase"/>
</dbReference>
<keyword evidence="3 5" id="KW-0418">Kinase</keyword>
<evidence type="ECO:0000256" key="1">
    <source>
        <dbReference type="ARBA" id="ARBA00010688"/>
    </source>
</evidence>
<dbReference type="Gene3D" id="3.40.1190.20">
    <property type="match status" value="1"/>
</dbReference>
<dbReference type="PANTHER" id="PTHR43085">
    <property type="entry name" value="HEXOKINASE FAMILY MEMBER"/>
    <property type="match status" value="1"/>
</dbReference>
<evidence type="ECO:0000259" key="4">
    <source>
        <dbReference type="Pfam" id="PF00294"/>
    </source>
</evidence>
<dbReference type="InterPro" id="IPR029056">
    <property type="entry name" value="Ribokinase-like"/>
</dbReference>
<organism evidence="5 6">
    <name type="scientific">Leucobacter ruminantium</name>
    <dbReference type="NCBI Taxonomy" id="1289170"/>
    <lineage>
        <taxon>Bacteria</taxon>
        <taxon>Bacillati</taxon>
        <taxon>Actinomycetota</taxon>
        <taxon>Actinomycetes</taxon>
        <taxon>Micrococcales</taxon>
        <taxon>Microbacteriaceae</taxon>
        <taxon>Leucobacter</taxon>
    </lineage>
</organism>
<protein>
    <submittedName>
        <fullName evidence="5">Sugar kinase</fullName>
    </submittedName>
</protein>
<gene>
    <name evidence="5" type="ORF">J4H91_07320</name>
</gene>
<sequence>MPALRVAGFGDNVVDRFLDRGVLYPGGNCVNFAVFARRLGAESAYLGVFGSDEAAAHVRSALAGLGVSTERCVEREGETGWCDVRVVDGDRVFGEWAGGVVLDAPFEPDDADLDYLSAFDLVHLGPYAALEGSLPRLRERCALISFDLSDDPEQREPAYLDAVAPHVDLAILSAADLEWDEAEDLARAIHARGAGLCLVTRGMEGSMLFDGDRAHRADAVGVDALDTMGAGDAFITAFVLALLERGWTRGRVPSAETVREALTRAAAFAADQCSIEGAFGYAKELVQ</sequence>
<name>A0A939LXU1_9MICO</name>
<proteinExistence type="inferred from homology"/>
<dbReference type="GO" id="GO:0016301">
    <property type="term" value="F:kinase activity"/>
    <property type="evidence" value="ECO:0007669"/>
    <property type="project" value="UniProtKB-KW"/>
</dbReference>
<reference evidence="5" key="1">
    <citation type="submission" date="2021-03" db="EMBL/GenBank/DDBJ databases">
        <title>Leucobacter chromiisoli sp. nov., isolated from chromium-containing soil of chemical plant.</title>
        <authorList>
            <person name="Xu Z."/>
        </authorList>
    </citation>
    <scope>NUCLEOTIDE SEQUENCE</scope>
    <source>
        <strain evidence="5">A2</strain>
    </source>
</reference>
<dbReference type="EMBL" id="JAGDYL010000009">
    <property type="protein sequence ID" value="MBO1805128.1"/>
    <property type="molecule type" value="Genomic_DNA"/>
</dbReference>
<evidence type="ECO:0000313" key="6">
    <source>
        <dbReference type="Proteomes" id="UP000664398"/>
    </source>
</evidence>
<feature type="domain" description="Carbohydrate kinase PfkB" evidence="4">
    <location>
        <begin position="20"/>
        <end position="273"/>
    </location>
</feature>
<comment type="caution">
    <text evidence="5">The sequence shown here is derived from an EMBL/GenBank/DDBJ whole genome shotgun (WGS) entry which is preliminary data.</text>
</comment>
<dbReference type="RefSeq" id="WP_208045607.1">
    <property type="nucleotide sequence ID" value="NZ_JAGDYL010000009.1"/>
</dbReference>
<dbReference type="InterPro" id="IPR011611">
    <property type="entry name" value="PfkB_dom"/>
</dbReference>
<dbReference type="Proteomes" id="UP000664398">
    <property type="component" value="Unassembled WGS sequence"/>
</dbReference>
<dbReference type="SUPFAM" id="SSF53613">
    <property type="entry name" value="Ribokinase-like"/>
    <property type="match status" value="1"/>
</dbReference>
<evidence type="ECO:0000256" key="2">
    <source>
        <dbReference type="ARBA" id="ARBA00022679"/>
    </source>
</evidence>
<keyword evidence="2" id="KW-0808">Transferase</keyword>
<keyword evidence="6" id="KW-1185">Reference proteome</keyword>
<comment type="similarity">
    <text evidence="1">Belongs to the carbohydrate kinase PfkB family.</text>
</comment>
<dbReference type="AlphaFoldDB" id="A0A939LXU1"/>
<dbReference type="PANTHER" id="PTHR43085:SF41">
    <property type="entry name" value="FRUCTOSELYSINE 6-KINASE"/>
    <property type="match status" value="1"/>
</dbReference>
<evidence type="ECO:0000256" key="3">
    <source>
        <dbReference type="ARBA" id="ARBA00022777"/>
    </source>
</evidence>
<accession>A0A939LXU1</accession>